<evidence type="ECO:0000256" key="1">
    <source>
        <dbReference type="SAM" id="Coils"/>
    </source>
</evidence>
<gene>
    <name evidence="2" type="ORF">PPERSA_07862</name>
</gene>
<sequence>MLQEEQIKQNSIKLKISQKEIDELQFQLDDKKKELNQIKIDFQIEFQKNQDKLAQENQKTDILNQNIQEQQQEIKQKNQQLTEQEIQIQELKEEIKQLKQKLNDPKLFQNDLIQYREQNLKKCIQSYSNKLFEAQEKIDQLELINRCIPEQKIALEQMNKQLTEQKNQYEKQVQKLKLDAEDMYQENVNLTQEMCKLRSQIHMQQENQYEQNLYDQN</sequence>
<keyword evidence="1" id="KW-0175">Coiled coil</keyword>
<evidence type="ECO:0000313" key="2">
    <source>
        <dbReference type="EMBL" id="KRW99785.1"/>
    </source>
</evidence>
<dbReference type="InParanoid" id="A0A0V0QC36"/>
<dbReference type="AlphaFoldDB" id="A0A0V0QC36"/>
<comment type="caution">
    <text evidence="2">The sequence shown here is derived from an EMBL/GenBank/DDBJ whole genome shotgun (WGS) entry which is preliminary data.</text>
</comment>
<reference evidence="2 3" key="1">
    <citation type="journal article" date="2015" name="Sci. Rep.">
        <title>Genome of the facultative scuticociliatosis pathogen Pseudocohnilembus persalinus provides insight into its virulence through horizontal gene transfer.</title>
        <authorList>
            <person name="Xiong J."/>
            <person name="Wang G."/>
            <person name="Cheng J."/>
            <person name="Tian M."/>
            <person name="Pan X."/>
            <person name="Warren A."/>
            <person name="Jiang C."/>
            <person name="Yuan D."/>
            <person name="Miao W."/>
        </authorList>
    </citation>
    <scope>NUCLEOTIDE SEQUENCE [LARGE SCALE GENOMIC DNA]</scope>
    <source>
        <strain evidence="2">36N120E</strain>
    </source>
</reference>
<evidence type="ECO:0000313" key="3">
    <source>
        <dbReference type="Proteomes" id="UP000054937"/>
    </source>
</evidence>
<dbReference type="Proteomes" id="UP000054937">
    <property type="component" value="Unassembled WGS sequence"/>
</dbReference>
<accession>A0A0V0QC36</accession>
<dbReference type="EMBL" id="LDAU01000204">
    <property type="protein sequence ID" value="KRW99785.1"/>
    <property type="molecule type" value="Genomic_DNA"/>
</dbReference>
<proteinExistence type="predicted"/>
<protein>
    <submittedName>
        <fullName evidence="2">Uncharacterized protein</fullName>
    </submittedName>
</protein>
<feature type="coiled-coil region" evidence="1">
    <location>
        <begin position="14"/>
        <end position="193"/>
    </location>
</feature>
<organism evidence="2 3">
    <name type="scientific">Pseudocohnilembus persalinus</name>
    <name type="common">Ciliate</name>
    <dbReference type="NCBI Taxonomy" id="266149"/>
    <lineage>
        <taxon>Eukaryota</taxon>
        <taxon>Sar</taxon>
        <taxon>Alveolata</taxon>
        <taxon>Ciliophora</taxon>
        <taxon>Intramacronucleata</taxon>
        <taxon>Oligohymenophorea</taxon>
        <taxon>Scuticociliatia</taxon>
        <taxon>Philasterida</taxon>
        <taxon>Pseudocohnilembidae</taxon>
        <taxon>Pseudocohnilembus</taxon>
    </lineage>
</organism>
<keyword evidence="3" id="KW-1185">Reference proteome</keyword>
<name>A0A0V0QC36_PSEPJ</name>